<dbReference type="InterPro" id="IPR035952">
    <property type="entry name" value="Rhomboid-like_sf"/>
</dbReference>
<dbReference type="Gene3D" id="1.10.225.10">
    <property type="entry name" value="Saposin-like"/>
    <property type="match status" value="13"/>
</dbReference>
<dbReference type="GO" id="GO:0016020">
    <property type="term" value="C:membrane"/>
    <property type="evidence" value="ECO:0007669"/>
    <property type="project" value="UniProtKB-SubCell"/>
</dbReference>
<keyword evidence="3" id="KW-0964">Secreted</keyword>
<protein>
    <recommendedName>
        <fullName evidence="17">Rhomboid-like protein</fullName>
    </recommendedName>
</protein>
<keyword evidence="10" id="KW-0325">Glycoprotein</keyword>
<dbReference type="GO" id="GO:0005576">
    <property type="term" value="C:extracellular region"/>
    <property type="evidence" value="ECO:0007669"/>
    <property type="project" value="UniProtKB-SubCell"/>
</dbReference>
<feature type="domain" description="Saposin A-type" evidence="14">
    <location>
        <begin position="309"/>
        <end position="349"/>
    </location>
</feature>
<name>A0A814KDG9_9BILA</name>
<dbReference type="InterPro" id="IPR011001">
    <property type="entry name" value="Saposin-like"/>
</dbReference>
<feature type="transmembrane region" description="Helical" evidence="12">
    <location>
        <begin position="71"/>
        <end position="90"/>
    </location>
</feature>
<dbReference type="Pfam" id="PF05184">
    <property type="entry name" value="SapB_1"/>
    <property type="match status" value="3"/>
</dbReference>
<dbReference type="EMBL" id="CAJNOE010000207">
    <property type="protein sequence ID" value="CAF1047980.1"/>
    <property type="molecule type" value="Genomic_DNA"/>
</dbReference>
<evidence type="ECO:0008006" key="17">
    <source>
        <dbReference type="Google" id="ProtNLM"/>
    </source>
</evidence>
<proteinExistence type="predicted"/>
<dbReference type="SMART" id="SM00162">
    <property type="entry name" value="SAPA"/>
    <property type="match status" value="3"/>
</dbReference>
<keyword evidence="5" id="KW-0732">Signal</keyword>
<feature type="domain" description="Saposin B-type" evidence="13">
    <location>
        <begin position="2026"/>
        <end position="2107"/>
    </location>
</feature>
<feature type="transmembrane region" description="Helical" evidence="12">
    <location>
        <begin position="229"/>
        <end position="248"/>
    </location>
</feature>
<evidence type="ECO:0000256" key="1">
    <source>
        <dbReference type="ARBA" id="ARBA00004141"/>
    </source>
</evidence>
<feature type="region of interest" description="Disordered" evidence="11">
    <location>
        <begin position="18"/>
        <end position="39"/>
    </location>
</feature>
<dbReference type="SMART" id="SM00741">
    <property type="entry name" value="SapB"/>
    <property type="match status" value="12"/>
</dbReference>
<evidence type="ECO:0000256" key="11">
    <source>
        <dbReference type="SAM" id="MobiDB-lite"/>
    </source>
</evidence>
<feature type="domain" description="Saposin A-type" evidence="14">
    <location>
        <begin position="2236"/>
        <end position="2276"/>
    </location>
</feature>
<dbReference type="InterPro" id="IPR007856">
    <property type="entry name" value="SapB_1"/>
</dbReference>
<dbReference type="InterPro" id="IPR051428">
    <property type="entry name" value="Sphingo_Act-Surfact_Prot"/>
</dbReference>
<feature type="domain" description="Saposin B-type" evidence="13">
    <location>
        <begin position="1824"/>
        <end position="1905"/>
    </location>
</feature>
<keyword evidence="7 12" id="KW-1133">Transmembrane helix</keyword>
<dbReference type="InterPro" id="IPR008138">
    <property type="entry name" value="SapB_2"/>
</dbReference>
<feature type="transmembrane region" description="Helical" evidence="12">
    <location>
        <begin position="172"/>
        <end position="192"/>
    </location>
</feature>
<evidence type="ECO:0000256" key="7">
    <source>
        <dbReference type="ARBA" id="ARBA00022989"/>
    </source>
</evidence>
<dbReference type="InterPro" id="IPR003119">
    <property type="entry name" value="SAP_A"/>
</dbReference>
<feature type="domain" description="Saposin B-type" evidence="13">
    <location>
        <begin position="1545"/>
        <end position="1620"/>
    </location>
</feature>
<keyword evidence="6" id="KW-0677">Repeat</keyword>
<dbReference type="InterPro" id="IPR008373">
    <property type="entry name" value="Saposin"/>
</dbReference>
<dbReference type="InterPro" id="IPR008139">
    <property type="entry name" value="SaposinB_dom"/>
</dbReference>
<evidence type="ECO:0000259" key="14">
    <source>
        <dbReference type="PROSITE" id="PS51110"/>
    </source>
</evidence>
<evidence type="ECO:0000256" key="3">
    <source>
        <dbReference type="ARBA" id="ARBA00022525"/>
    </source>
</evidence>
<dbReference type="PROSITE" id="PS50015">
    <property type="entry name" value="SAP_B"/>
    <property type="match status" value="11"/>
</dbReference>
<dbReference type="Pfam" id="PF02199">
    <property type="entry name" value="SapA"/>
    <property type="match status" value="3"/>
</dbReference>
<reference evidence="15" key="1">
    <citation type="submission" date="2021-02" db="EMBL/GenBank/DDBJ databases">
        <authorList>
            <person name="Nowell W R."/>
        </authorList>
    </citation>
    <scope>NUCLEOTIDE SEQUENCE</scope>
</reference>
<dbReference type="Pfam" id="PF01694">
    <property type="entry name" value="Rhomboid"/>
    <property type="match status" value="1"/>
</dbReference>
<comment type="subcellular location">
    <subcellularLocation>
        <location evidence="1">Membrane</location>
        <topology evidence="1">Multi-pass membrane protein</topology>
    </subcellularLocation>
    <subcellularLocation>
        <location evidence="2">Secreted</location>
    </subcellularLocation>
</comment>
<dbReference type="Pfam" id="PF03489">
    <property type="entry name" value="SapB_2"/>
    <property type="match status" value="4"/>
</dbReference>
<evidence type="ECO:0000259" key="13">
    <source>
        <dbReference type="PROSITE" id="PS50015"/>
    </source>
</evidence>
<comment type="caution">
    <text evidence="15">The sequence shown here is derived from an EMBL/GenBank/DDBJ whole genome shotgun (WGS) entry which is preliminary data.</text>
</comment>
<feature type="compositionally biased region" description="Low complexity" evidence="11">
    <location>
        <begin position="18"/>
        <end position="31"/>
    </location>
</feature>
<organism evidence="15 16">
    <name type="scientific">Adineta steineri</name>
    <dbReference type="NCBI Taxonomy" id="433720"/>
    <lineage>
        <taxon>Eukaryota</taxon>
        <taxon>Metazoa</taxon>
        <taxon>Spiralia</taxon>
        <taxon>Gnathifera</taxon>
        <taxon>Rotifera</taxon>
        <taxon>Eurotatoria</taxon>
        <taxon>Bdelloidea</taxon>
        <taxon>Adinetida</taxon>
        <taxon>Adinetidae</taxon>
        <taxon>Adineta</taxon>
    </lineage>
</organism>
<feature type="domain" description="Saposin B-type" evidence="13">
    <location>
        <begin position="606"/>
        <end position="690"/>
    </location>
</feature>
<keyword evidence="8 12" id="KW-0472">Membrane</keyword>
<dbReference type="GO" id="GO:0005764">
    <property type="term" value="C:lysosome"/>
    <property type="evidence" value="ECO:0007669"/>
    <property type="project" value="InterPro"/>
</dbReference>
<feature type="domain" description="Saposin B-type" evidence="13">
    <location>
        <begin position="355"/>
        <end position="437"/>
    </location>
</feature>
<evidence type="ECO:0000256" key="12">
    <source>
        <dbReference type="SAM" id="Phobius"/>
    </source>
</evidence>
<dbReference type="PANTHER" id="PTHR11480:SF3">
    <property type="entry name" value="BCDNA.GH08312"/>
    <property type="match status" value="1"/>
</dbReference>
<feature type="domain" description="Saposin A-type" evidence="14">
    <location>
        <begin position="448"/>
        <end position="488"/>
    </location>
</feature>
<dbReference type="PANTHER" id="PTHR11480">
    <property type="entry name" value="SAPOSIN-RELATED"/>
    <property type="match status" value="1"/>
</dbReference>
<evidence type="ECO:0000256" key="4">
    <source>
        <dbReference type="ARBA" id="ARBA00022692"/>
    </source>
</evidence>
<dbReference type="PROSITE" id="PS51110">
    <property type="entry name" value="SAP_A"/>
    <property type="match status" value="3"/>
</dbReference>
<evidence type="ECO:0000256" key="6">
    <source>
        <dbReference type="ARBA" id="ARBA00022737"/>
    </source>
</evidence>
<keyword evidence="4 12" id="KW-0812">Transmembrane</keyword>
<keyword evidence="9" id="KW-1015">Disulfide bond</keyword>
<dbReference type="GO" id="GO:0006665">
    <property type="term" value="P:sphingolipid metabolic process"/>
    <property type="evidence" value="ECO:0007669"/>
    <property type="project" value="InterPro"/>
</dbReference>
<dbReference type="SUPFAM" id="SSF144091">
    <property type="entry name" value="Rhomboid-like"/>
    <property type="match status" value="1"/>
</dbReference>
<dbReference type="SUPFAM" id="SSF47862">
    <property type="entry name" value="Saposin"/>
    <property type="match status" value="13"/>
</dbReference>
<feature type="domain" description="Saposin B-type" evidence="13">
    <location>
        <begin position="2136"/>
        <end position="2218"/>
    </location>
</feature>
<sequence length="2280" mass="257781">MAAFTKNAWAKIRDGFESTSRSSTSNRTSNTPAPPYASRTYTFNGDVIIDANRHDPSVNVISSSAEPHRPLFTVGIGLFDVIMLIIMYIVQRGTHLSSDTWIKMGGKYVPCMKRVASSSGYKSQCYAFLFPYQIYRFFTPMFLHGGVTHLLNNLVYQALVGSLLERKYGTKTFAICYILFGFSGNVMSALIAPKSVSVGASGAVYGLLFFCIIDNTLRIFTIKNLQDKIIQFLIMLLVIPYFIMSVFLDVDFSGRIDHAAHGGGALMGILVAMFLCEMPEFITTRVPNGERRIQLIALIAIVALTTCLISAYKQDCAVGPAYWCKSFQNAEDCGAIRHCTDTVWLNDEKYTKVDSSTKCEWCQKIIKNTHTGIQHLANNEDLLKSSLAKGCDLFPLATVSSKCTNVVEKYGDSVASLMKNKRYATLCHLMDICSNEPVEETSTTEKPMLLGHKRCTWGPSYWCSSLSNTRECSSIDHCSDKVWSQQSIQKKPNDNICQYCEFTIEKLRVIIQDNKTEINIEKWLSGACSMLPTKESIDECVQKMSQYSKEILVLIQTNIDPGVICHLSHMCDEATVITRVKIDNEKSTEKKIITLEKDEPQQIPVDEQSKMLCNVIVSATHDLHANQHKSREEIQTFLKDDCQTLSTAELIQKCEKLVEKHGNEIYGHVASNIELSEVCNYMGDFADHSTLQALPEVHCELCTFVLTTAQYMIKAKHTDDKVLLYIDEQVCSRLTGAAKKNCKEIIETDGKHLIDNLRHGTKSLLLCTRFHVCIDEIISKTNSIEKNEMRSFIKENICDSLGSFKDACNALMENDGTRLMHSLVNDMEGNDLCRLFGICPKKMSLLDNMAINDDKNKCQRCIDDFTRRKHIAEKLVNHSAEFLEHLCGQLPQKDDCIKTVDESISALVNFVRSLDPQQICTELKYCDAVSLKQIQPTQIESTDNVISQEIIKYVKDEICSKLGSLSVLCEKTIDTEGPSVLAMIAKDLDPKKACTTMGICSANGAFENCNDKCECCMNKIEIHEVQVTTFLRTMVESIKTLCQRMPGSDKCLEMTARFDANVNKITSQFNAKRVCQLLNHCSTTPVEIETLPQCQTRMDSKKQFLLSSLSTINQNLKTLCEYIPWNKDCYSIIDRSTLDVNEKLTQLNTETACASGKLLTEMICSTNSPFEKLCKQLVTFDENNSRMEALFKSMFNQNGHVEKELCELEQSSDCKTSSKLDNCKDKCDCCVQFYTTKKDYDLKMIETLRNGLLATCDWSLSKDYCISWFNRVCDRMKAKADEFIPTTFCKRMNLCPIEQQVTKVDGDKCKVCTDRLNSRQNHFQTTINEVTITLSSLCNDNDCRSFVQSAQQQSLNQINKFNSQTYCQRYGYCPAEQSSQTAYMSHLLLKANNHIGSSIEGLDQRLEAALASDICFQYGQLRPMCEHLMSSPQAHRYASVYMALLKNNPKLIDDDLREQMSTTVHADVCQSCKDAVQSSKDFWGNNLEAVRNVLLRTCERCTVKDQCRDYYNQKFDNLKAYLNNIDAAQFCQTIHLCSTSHVTIETDKCSTCVESLQQRKDGMLHDITRVASYFDDLCQRFGGKQCQVFVKQIQDSFEESIRNFDPKQTCSAIGFCSTNSDMDFAKYEKYLEDEFEKNICSTLGPFQSLCKQMIHGNRKQIETIKINYNIKDLMHIGEKKGVNFFTAANLNECSRDKCQCCVDQINQKKECAKATVDNIMSVFIRGCDYCPSKDQCRKYWQDTQTQYDSCIDDIDAKQFCTRLGFCNVSSLCANMGIYQQSCEEALNAYTQSLQYDPKTLEEHLPHTSVVVLPTKLEKEEINDSNSTCILCEYVMNILSSYIHQKSTEEEIEQSLQKVCQDMPATLRNQCHELIDNYGPSIIAVLIGHFDASTVCQKLNLCTKQMKVELSHITKVDQATCGVCDYVSTYVGFALKRDSSEKSLEHALSTVCSHLSSDQTSQCQTLVELFRPHMRKLELHLGNNFCKQLAICQTEKDNTNAVKPSKIHVPLEKDDELKRTVMKNLDLTPECTLCHYVVSYLDAVLKTNKSEAAVEAALERVCTILPSKERAQCTEFVKTYGPVLAEMIAEVADPDTICRYLGMCQVSLPEETTTTIKKPTPVTYPNHDYVHLPTEQTEFTCTICKYVVSRMKHDIALNQTEEEIIAAIKKSCDSFSVLNLKQQCIDFVDQYAPYIIQMISSDVDPKVACQSIGLCTTNSLLTPSTHRQSTPSTPVSTSTLYGKCIFGMNYWCTSRQNAELCNAVELCQREVWSKKNKNIVI</sequence>
<evidence type="ECO:0000256" key="10">
    <source>
        <dbReference type="ARBA" id="ARBA00023180"/>
    </source>
</evidence>
<accession>A0A814KDG9</accession>
<dbReference type="InterPro" id="IPR022764">
    <property type="entry name" value="Peptidase_S54_rhomboid_dom"/>
</dbReference>
<feature type="transmembrane region" description="Helical" evidence="12">
    <location>
        <begin position="198"/>
        <end position="217"/>
    </location>
</feature>
<gene>
    <name evidence="15" type="ORF">IZO911_LOCUS20167</name>
</gene>
<dbReference type="GO" id="GO:0004252">
    <property type="term" value="F:serine-type endopeptidase activity"/>
    <property type="evidence" value="ECO:0007669"/>
    <property type="project" value="InterPro"/>
</dbReference>
<feature type="domain" description="Saposin B-type" evidence="13">
    <location>
        <begin position="695"/>
        <end position="777"/>
    </location>
</feature>
<dbReference type="Gene3D" id="1.20.1540.10">
    <property type="entry name" value="Rhomboid-like"/>
    <property type="match status" value="1"/>
</dbReference>
<feature type="domain" description="Saposin B-type" evidence="13">
    <location>
        <begin position="1465"/>
        <end position="1541"/>
    </location>
</feature>
<evidence type="ECO:0000313" key="15">
    <source>
        <dbReference type="EMBL" id="CAF1047980.1"/>
    </source>
</evidence>
<feature type="transmembrane region" description="Helical" evidence="12">
    <location>
        <begin position="260"/>
        <end position="281"/>
    </location>
</feature>
<dbReference type="PRINTS" id="PR01797">
    <property type="entry name" value="SAPOSIN"/>
</dbReference>
<evidence type="ECO:0000256" key="2">
    <source>
        <dbReference type="ARBA" id="ARBA00004613"/>
    </source>
</evidence>
<feature type="domain" description="Saposin B-type" evidence="13">
    <location>
        <begin position="1916"/>
        <end position="1995"/>
    </location>
</feature>
<feature type="transmembrane region" description="Helical" evidence="12">
    <location>
        <begin position="293"/>
        <end position="312"/>
    </location>
</feature>
<feature type="domain" description="Saposin B-type" evidence="13">
    <location>
        <begin position="493"/>
        <end position="575"/>
    </location>
</feature>
<evidence type="ECO:0000256" key="8">
    <source>
        <dbReference type="ARBA" id="ARBA00023136"/>
    </source>
</evidence>
<feature type="domain" description="Saposin B-type" evidence="13">
    <location>
        <begin position="922"/>
        <end position="1004"/>
    </location>
</feature>
<dbReference type="FunFam" id="1.10.225.10:FF:000002">
    <property type="entry name" value="prosaposin isoform X2"/>
    <property type="match status" value="2"/>
</dbReference>
<evidence type="ECO:0000313" key="16">
    <source>
        <dbReference type="Proteomes" id="UP000663860"/>
    </source>
</evidence>
<evidence type="ECO:0000256" key="9">
    <source>
        <dbReference type="ARBA" id="ARBA00023157"/>
    </source>
</evidence>
<dbReference type="Proteomes" id="UP000663860">
    <property type="component" value="Unassembled WGS sequence"/>
</dbReference>
<evidence type="ECO:0000256" key="5">
    <source>
        <dbReference type="ARBA" id="ARBA00022729"/>
    </source>
</evidence>